<dbReference type="EMBL" id="BLXT01003731">
    <property type="protein sequence ID" value="GFO03764.1"/>
    <property type="molecule type" value="Genomic_DNA"/>
</dbReference>
<evidence type="ECO:0000313" key="2">
    <source>
        <dbReference type="Proteomes" id="UP000735302"/>
    </source>
</evidence>
<accession>A0AAV4ABZ0</accession>
<dbReference type="Proteomes" id="UP000735302">
    <property type="component" value="Unassembled WGS sequence"/>
</dbReference>
<proteinExistence type="predicted"/>
<keyword evidence="2" id="KW-1185">Reference proteome</keyword>
<gene>
    <name evidence="1" type="ORF">PoB_003026900</name>
</gene>
<organism evidence="1 2">
    <name type="scientific">Plakobranchus ocellatus</name>
    <dbReference type="NCBI Taxonomy" id="259542"/>
    <lineage>
        <taxon>Eukaryota</taxon>
        <taxon>Metazoa</taxon>
        <taxon>Spiralia</taxon>
        <taxon>Lophotrochozoa</taxon>
        <taxon>Mollusca</taxon>
        <taxon>Gastropoda</taxon>
        <taxon>Heterobranchia</taxon>
        <taxon>Euthyneura</taxon>
        <taxon>Panpulmonata</taxon>
        <taxon>Sacoglossa</taxon>
        <taxon>Placobranchoidea</taxon>
        <taxon>Plakobranchidae</taxon>
        <taxon>Plakobranchus</taxon>
    </lineage>
</organism>
<reference evidence="1 2" key="1">
    <citation type="journal article" date="2021" name="Elife">
        <title>Chloroplast acquisition without the gene transfer in kleptoplastic sea slugs, Plakobranchus ocellatus.</title>
        <authorList>
            <person name="Maeda T."/>
            <person name="Takahashi S."/>
            <person name="Yoshida T."/>
            <person name="Shimamura S."/>
            <person name="Takaki Y."/>
            <person name="Nagai Y."/>
            <person name="Toyoda A."/>
            <person name="Suzuki Y."/>
            <person name="Arimoto A."/>
            <person name="Ishii H."/>
            <person name="Satoh N."/>
            <person name="Nishiyama T."/>
            <person name="Hasebe M."/>
            <person name="Maruyama T."/>
            <person name="Minagawa J."/>
            <person name="Obokata J."/>
            <person name="Shigenobu S."/>
        </authorList>
    </citation>
    <scope>NUCLEOTIDE SEQUENCE [LARGE SCALE GENOMIC DNA]</scope>
</reference>
<sequence>MDTPQPKITLRIKRWARNRTISLPIGDEGGPSKICRDPSIAGSTPASQCPGLTKAVQSWDHLVVDWLCTKILNQILQY</sequence>
<name>A0AAV4ABZ0_9GAST</name>
<comment type="caution">
    <text evidence="1">The sequence shown here is derived from an EMBL/GenBank/DDBJ whole genome shotgun (WGS) entry which is preliminary data.</text>
</comment>
<evidence type="ECO:0000313" key="1">
    <source>
        <dbReference type="EMBL" id="GFO03764.1"/>
    </source>
</evidence>
<dbReference type="AlphaFoldDB" id="A0AAV4ABZ0"/>
<protein>
    <submittedName>
        <fullName evidence="1">Uncharacterized protein</fullName>
    </submittedName>
</protein>